<protein>
    <submittedName>
        <fullName evidence="2">Serine/threonine-protein phosphatase</fullName>
    </submittedName>
</protein>
<keyword evidence="3" id="KW-1185">Reference proteome</keyword>
<dbReference type="PANTHER" id="PTHR47992">
    <property type="entry name" value="PROTEIN PHOSPHATASE"/>
    <property type="match status" value="1"/>
</dbReference>
<dbReference type="Proteomes" id="UP000595053">
    <property type="component" value="Chromosome"/>
</dbReference>
<evidence type="ECO:0000313" key="2">
    <source>
        <dbReference type="EMBL" id="QOR44801.1"/>
    </source>
</evidence>
<dbReference type="SUPFAM" id="SSF81606">
    <property type="entry name" value="PP2C-like"/>
    <property type="match status" value="1"/>
</dbReference>
<dbReference type="SMART" id="SM00332">
    <property type="entry name" value="PP2Cc"/>
    <property type="match status" value="1"/>
</dbReference>
<accession>A0A8A5U1T6</accession>
<reference evidence="2 3" key="1">
    <citation type="submission" date="2020-10" db="EMBL/GenBank/DDBJ databases">
        <title>Trueperella pecoris sp. nov. isolated from bovine and porcine specimens.</title>
        <authorList>
            <person name="Schoenecker L."/>
            <person name="Schnydrig P."/>
            <person name="Brodard I."/>
            <person name="Thomann A."/>
            <person name="Hemphill A."/>
            <person name="Rodriguez-Campos S."/>
            <person name="Perreten V."/>
            <person name="Jores J."/>
            <person name="Kittl S."/>
        </authorList>
    </citation>
    <scope>NUCLEOTIDE SEQUENCE [LARGE SCALE GENOMIC DNA]</scope>
    <source>
        <strain evidence="2 3">15A0121</strain>
    </source>
</reference>
<dbReference type="Gene3D" id="3.60.40.10">
    <property type="entry name" value="PPM-type phosphatase domain"/>
    <property type="match status" value="1"/>
</dbReference>
<dbReference type="InterPro" id="IPR036457">
    <property type="entry name" value="PPM-type-like_dom_sf"/>
</dbReference>
<dbReference type="CDD" id="cd00143">
    <property type="entry name" value="PP2Cc"/>
    <property type="match status" value="1"/>
</dbReference>
<proteinExistence type="predicted"/>
<dbReference type="Pfam" id="PF13672">
    <property type="entry name" value="PP2C_2"/>
    <property type="match status" value="1"/>
</dbReference>
<accession>A0A7M1QSL9</accession>
<feature type="domain" description="PPM-type phosphatase" evidence="1">
    <location>
        <begin position="4"/>
        <end position="252"/>
    </location>
</feature>
<dbReference type="SMART" id="SM00331">
    <property type="entry name" value="PP2C_SIG"/>
    <property type="match status" value="1"/>
</dbReference>
<dbReference type="RefSeq" id="WP_197550627.1">
    <property type="nucleotide sequence ID" value="NZ_CP063213.1"/>
</dbReference>
<gene>
    <name evidence="2" type="ORF">INS88_05710</name>
</gene>
<dbReference type="PROSITE" id="PS51746">
    <property type="entry name" value="PPM_2"/>
    <property type="match status" value="1"/>
</dbReference>
<dbReference type="InterPro" id="IPR001932">
    <property type="entry name" value="PPM-type_phosphatase-like_dom"/>
</dbReference>
<dbReference type="AlphaFoldDB" id="A0A7M1QSL9"/>
<evidence type="ECO:0000259" key="1">
    <source>
        <dbReference type="PROSITE" id="PS51746"/>
    </source>
</evidence>
<dbReference type="EMBL" id="CP063213">
    <property type="protein sequence ID" value="QOR44801.1"/>
    <property type="molecule type" value="Genomic_DNA"/>
</dbReference>
<dbReference type="GO" id="GO:0004722">
    <property type="term" value="F:protein serine/threonine phosphatase activity"/>
    <property type="evidence" value="ECO:0007669"/>
    <property type="project" value="InterPro"/>
</dbReference>
<evidence type="ECO:0000313" key="3">
    <source>
        <dbReference type="Proteomes" id="UP000595053"/>
    </source>
</evidence>
<dbReference type="InterPro" id="IPR015655">
    <property type="entry name" value="PP2C"/>
</dbReference>
<name>A0A7M1QSL9_9ACTO</name>
<sequence>MTNRLRATTVSITDTGRVRARNEDRLLTTERLFAVADGMGGHTLGDVAATCAIDALKDALPELESERERGEHESTITAGLMRAADEICRYVDGDPRGTTSTSVLHIGKAAGTTIAGVYLAREPIVFHVGDSRVYRYRGGEMARLTRDHSLVQEMVDAGEITDAQAHVHPRKNIITRAIGTYGPPRVEFAAAEFTAGDYVLVCSDGLHDELTDEEISDVLRRASTIEQAVEELRDAALAAGGHDNVSIVLAQIGE</sequence>
<organism evidence="2 3">
    <name type="scientific">Trueperella pecoris</name>
    <dbReference type="NCBI Taxonomy" id="2733571"/>
    <lineage>
        <taxon>Bacteria</taxon>
        <taxon>Bacillati</taxon>
        <taxon>Actinomycetota</taxon>
        <taxon>Actinomycetes</taxon>
        <taxon>Actinomycetales</taxon>
        <taxon>Actinomycetaceae</taxon>
        <taxon>Trueperella</taxon>
    </lineage>
</organism>